<protein>
    <submittedName>
        <fullName evidence="2">DUF4445 domain-containing protein</fullName>
    </submittedName>
</protein>
<dbReference type="SUPFAM" id="SSF53067">
    <property type="entry name" value="Actin-like ATPase domain"/>
    <property type="match status" value="1"/>
</dbReference>
<dbReference type="EMBL" id="DVJP01000012">
    <property type="protein sequence ID" value="HIS75376.1"/>
    <property type="molecule type" value="Genomic_DNA"/>
</dbReference>
<dbReference type="PROSITE" id="PS51085">
    <property type="entry name" value="2FE2S_FER_2"/>
    <property type="match status" value="1"/>
</dbReference>
<accession>A0A9D1FK67</accession>
<dbReference type="Pfam" id="PF14574">
    <property type="entry name" value="RACo_C_ter"/>
    <property type="match status" value="1"/>
</dbReference>
<sequence length="520" mass="54877">MTVKIFAGQETVSVNLTEPMKISQALDLAGQHMDLPCAGNGRCGKCKVKALGSLSPLSPEEKKLLTEEEIQSGARLSCQAVVTGDAEITLPSRSEIADIQTDAVSREFERDEAEGVSVAVDIGTTTVAASLIDLSNGRELATACAQNPQEKFGADVISRIERSLAGDRQELSDCILSCLDSLIAELCKKSGVSGGDIPKIVITGNTTMLFLLTNQDVDSLSHAPFEAADLFGRDEPLHFAAAPNAACYLTRCNSAFVGGDITTAVLASGIAEEEKTALLIDVGTNGEIALAHQGKMWCSSTAAGPALEGAGIYMGMPALGGAVRRVWLDGKDVKVETVGNLPDAGICGSGVIDAMALLLKTGAVEETGLLLEEDHDYTDYVCEAGDDLAFRFGEKTLFTQKDVRAVQLAKAAIYAGIRTLLHEAGLEPSDVERFVIAGGFGSHINVGNAAAIGLFPKELAPKAEVLGNAALEGAEMLLQNRSFYESSCRLADTMETVDLSSNPYFSDQYMDSMMFGENAL</sequence>
<dbReference type="Pfam" id="PF00111">
    <property type="entry name" value="Fer2"/>
    <property type="match status" value="1"/>
</dbReference>
<dbReference type="InterPro" id="IPR041414">
    <property type="entry name" value="Raco-like_middle"/>
</dbReference>
<dbReference type="InterPro" id="IPR001041">
    <property type="entry name" value="2Fe-2S_ferredoxin-type"/>
</dbReference>
<dbReference type="Gene3D" id="3.30.420.480">
    <property type="entry name" value="Domain of unknown function (DUF4445)"/>
    <property type="match status" value="1"/>
</dbReference>
<proteinExistence type="predicted"/>
<dbReference type="InterPro" id="IPR036010">
    <property type="entry name" value="2Fe-2S_ferredoxin-like_sf"/>
</dbReference>
<dbReference type="AlphaFoldDB" id="A0A9D1FK67"/>
<dbReference type="InterPro" id="IPR052911">
    <property type="entry name" value="Corrinoid_activation_enz"/>
</dbReference>
<dbReference type="PANTHER" id="PTHR42895:SF2">
    <property type="entry name" value="IRON-SULFUR CLUSTER PROTEIN"/>
    <property type="match status" value="1"/>
</dbReference>
<feature type="domain" description="2Fe-2S ferredoxin-type" evidence="1">
    <location>
        <begin position="1"/>
        <end position="94"/>
    </location>
</feature>
<dbReference type="Pfam" id="PF17651">
    <property type="entry name" value="Raco_middle"/>
    <property type="match status" value="1"/>
</dbReference>
<dbReference type="CDD" id="cd00207">
    <property type="entry name" value="fer2"/>
    <property type="match status" value="1"/>
</dbReference>
<dbReference type="GO" id="GO:0051536">
    <property type="term" value="F:iron-sulfur cluster binding"/>
    <property type="evidence" value="ECO:0007669"/>
    <property type="project" value="InterPro"/>
</dbReference>
<organism evidence="2 3">
    <name type="scientific">Candidatus Merdivicinus excrementipullorum</name>
    <dbReference type="NCBI Taxonomy" id="2840867"/>
    <lineage>
        <taxon>Bacteria</taxon>
        <taxon>Bacillati</taxon>
        <taxon>Bacillota</taxon>
        <taxon>Clostridia</taxon>
        <taxon>Eubacteriales</taxon>
        <taxon>Oscillospiraceae</taxon>
        <taxon>Oscillospiraceae incertae sedis</taxon>
        <taxon>Candidatus Merdivicinus</taxon>
    </lineage>
</organism>
<dbReference type="InterPro" id="IPR012675">
    <property type="entry name" value="Beta-grasp_dom_sf"/>
</dbReference>
<dbReference type="InterPro" id="IPR027980">
    <property type="entry name" value="RACo_C"/>
</dbReference>
<comment type="caution">
    <text evidence="2">The sequence shown here is derived from an EMBL/GenBank/DDBJ whole genome shotgun (WGS) entry which is preliminary data.</text>
</comment>
<dbReference type="Proteomes" id="UP000824002">
    <property type="component" value="Unassembled WGS sequence"/>
</dbReference>
<gene>
    <name evidence="2" type="ORF">IAB51_01060</name>
</gene>
<dbReference type="SUPFAM" id="SSF54292">
    <property type="entry name" value="2Fe-2S ferredoxin-like"/>
    <property type="match status" value="1"/>
</dbReference>
<reference evidence="2" key="2">
    <citation type="journal article" date="2021" name="PeerJ">
        <title>Extensive microbial diversity within the chicken gut microbiome revealed by metagenomics and culture.</title>
        <authorList>
            <person name="Gilroy R."/>
            <person name="Ravi A."/>
            <person name="Getino M."/>
            <person name="Pursley I."/>
            <person name="Horton D.L."/>
            <person name="Alikhan N.F."/>
            <person name="Baker D."/>
            <person name="Gharbi K."/>
            <person name="Hall N."/>
            <person name="Watson M."/>
            <person name="Adriaenssens E.M."/>
            <person name="Foster-Nyarko E."/>
            <person name="Jarju S."/>
            <person name="Secka A."/>
            <person name="Antonio M."/>
            <person name="Oren A."/>
            <person name="Chaudhuri R.R."/>
            <person name="La Ragione R."/>
            <person name="Hildebrand F."/>
            <person name="Pallen M.J."/>
        </authorList>
    </citation>
    <scope>NUCLEOTIDE SEQUENCE</scope>
    <source>
        <strain evidence="2">CHK199-13235</strain>
    </source>
</reference>
<evidence type="ECO:0000259" key="1">
    <source>
        <dbReference type="PROSITE" id="PS51085"/>
    </source>
</evidence>
<dbReference type="PANTHER" id="PTHR42895">
    <property type="entry name" value="IRON-SULFUR CLUSTER-BINDING PROTEIN-RELATED"/>
    <property type="match status" value="1"/>
</dbReference>
<reference evidence="2" key="1">
    <citation type="submission" date="2020-10" db="EMBL/GenBank/DDBJ databases">
        <authorList>
            <person name="Gilroy R."/>
        </authorList>
    </citation>
    <scope>NUCLEOTIDE SEQUENCE</scope>
    <source>
        <strain evidence="2">CHK199-13235</strain>
    </source>
</reference>
<dbReference type="Gene3D" id="3.10.20.30">
    <property type="match status" value="1"/>
</dbReference>
<name>A0A9D1FK67_9FIRM</name>
<dbReference type="InterPro" id="IPR042259">
    <property type="entry name" value="Raco-like_middle_sf"/>
</dbReference>
<evidence type="ECO:0000313" key="2">
    <source>
        <dbReference type="EMBL" id="HIS75376.1"/>
    </source>
</evidence>
<dbReference type="InterPro" id="IPR043129">
    <property type="entry name" value="ATPase_NBD"/>
</dbReference>
<evidence type="ECO:0000313" key="3">
    <source>
        <dbReference type="Proteomes" id="UP000824002"/>
    </source>
</evidence>